<dbReference type="InterPro" id="IPR036873">
    <property type="entry name" value="Rhodanese-like_dom_sf"/>
</dbReference>
<reference evidence="2 3" key="1">
    <citation type="submission" date="2015-12" db="EMBL/GenBank/DDBJ databases">
        <title>Streptococcus penaeicida sp. nov.</title>
        <authorList>
            <person name="Gomez-Gil B."/>
            <person name="Morales-Covarrubias M."/>
        </authorList>
    </citation>
    <scope>NUCLEOTIDE SEQUENCE [LARGE SCALE GENOMIC DNA]</scope>
    <source>
        <strain evidence="2 3">CAIM 1838</strain>
    </source>
</reference>
<dbReference type="SUPFAM" id="SSF52821">
    <property type="entry name" value="Rhodanese/Cell cycle control phosphatase"/>
    <property type="match status" value="1"/>
</dbReference>
<comment type="caution">
    <text evidence="2">The sequence shown here is derived from an EMBL/GenBank/DDBJ whole genome shotgun (WGS) entry which is preliminary data.</text>
</comment>
<keyword evidence="3" id="KW-1185">Reference proteome</keyword>
<dbReference type="PROSITE" id="PS50206">
    <property type="entry name" value="RHODANESE_3"/>
    <property type="match status" value="1"/>
</dbReference>
<dbReference type="AlphaFoldDB" id="A0A2N8LE12"/>
<dbReference type="OrthoDB" id="9800872at2"/>
<dbReference type="Gene3D" id="3.40.250.10">
    <property type="entry name" value="Rhodanese-like domain"/>
    <property type="match status" value="1"/>
</dbReference>
<proteinExistence type="predicted"/>
<dbReference type="Pfam" id="PF00581">
    <property type="entry name" value="Rhodanese"/>
    <property type="match status" value="1"/>
</dbReference>
<accession>A0A2N8LE12</accession>
<sequence length="108" mass="12307">MIFNLFGKKQEAITTSQLARLKAEQTIELLDVRTNQEYQAGHIQGARNIPLNQIKTFKGNQKKTYYVICHSGLRSKRACQHLNAMGYQTVNVKGGMSRWLGPQITKKK</sequence>
<name>A0A2N8LE12_9STRE</name>
<evidence type="ECO:0000259" key="1">
    <source>
        <dbReference type="PROSITE" id="PS50206"/>
    </source>
</evidence>
<dbReference type="PANTHER" id="PTHR43031:SF17">
    <property type="entry name" value="SULFURTRANSFERASE YTWF-RELATED"/>
    <property type="match status" value="1"/>
</dbReference>
<gene>
    <name evidence="2" type="ORF">AT575_00910</name>
</gene>
<dbReference type="CDD" id="cd00158">
    <property type="entry name" value="RHOD"/>
    <property type="match status" value="1"/>
</dbReference>
<dbReference type="RefSeq" id="WP_102776751.1">
    <property type="nucleotide sequence ID" value="NZ_CBCSGP010000001.1"/>
</dbReference>
<dbReference type="InterPro" id="IPR001763">
    <property type="entry name" value="Rhodanese-like_dom"/>
</dbReference>
<evidence type="ECO:0000313" key="3">
    <source>
        <dbReference type="Proteomes" id="UP000235963"/>
    </source>
</evidence>
<dbReference type="SMART" id="SM00450">
    <property type="entry name" value="RHOD"/>
    <property type="match status" value="1"/>
</dbReference>
<feature type="domain" description="Rhodanese" evidence="1">
    <location>
        <begin position="23"/>
        <end position="106"/>
    </location>
</feature>
<dbReference type="InterPro" id="IPR050229">
    <property type="entry name" value="GlpE_sulfurtransferase"/>
</dbReference>
<dbReference type="EMBL" id="LOCM01000006">
    <property type="protein sequence ID" value="PND48391.1"/>
    <property type="molecule type" value="Genomic_DNA"/>
</dbReference>
<evidence type="ECO:0000313" key="2">
    <source>
        <dbReference type="EMBL" id="PND48391.1"/>
    </source>
</evidence>
<protein>
    <recommendedName>
        <fullName evidence="1">Rhodanese domain-containing protein</fullName>
    </recommendedName>
</protein>
<dbReference type="Proteomes" id="UP000235963">
    <property type="component" value="Unassembled WGS sequence"/>
</dbReference>
<dbReference type="PANTHER" id="PTHR43031">
    <property type="entry name" value="FAD-DEPENDENT OXIDOREDUCTASE"/>
    <property type="match status" value="1"/>
</dbReference>
<organism evidence="2 3">
    <name type="scientific">Streptococcus penaeicida</name>
    <dbReference type="NCBI Taxonomy" id="1765960"/>
    <lineage>
        <taxon>Bacteria</taxon>
        <taxon>Bacillati</taxon>
        <taxon>Bacillota</taxon>
        <taxon>Bacilli</taxon>
        <taxon>Lactobacillales</taxon>
        <taxon>Streptococcaceae</taxon>
        <taxon>Streptococcus</taxon>
    </lineage>
</organism>